<evidence type="ECO:0000256" key="1">
    <source>
        <dbReference type="ARBA" id="ARBA00008183"/>
    </source>
</evidence>
<dbReference type="Proteomes" id="UP001429100">
    <property type="component" value="Unassembled WGS sequence"/>
</dbReference>
<reference evidence="5 6" key="3">
    <citation type="submission" date="2017-10" db="EMBL/GenBank/DDBJ databases">
        <title>Consistent, comparative and evidence-based genome annotation and re-annotation for the closely-related species, Cryptosporidium parvum, C. hominis and C. tyzzeri.</title>
        <authorList>
            <person name="Baptista R.P."/>
            <person name="Li Y."/>
            <person name="Sateriale A."/>
            <person name="Striepen B."/>
            <person name="Kissinger J.C."/>
        </authorList>
    </citation>
    <scope>NUCLEOTIDE SEQUENCE [LARGE SCALE GENOMIC DNA]</scope>
    <source>
        <strain evidence="5">30976</strain>
    </source>
</reference>
<dbReference type="VEuPathDB" id="CryptoDB:CHUDEA5_4320"/>
<evidence type="ECO:0000313" key="5">
    <source>
        <dbReference type="EMBL" id="PPS96861.1"/>
    </source>
</evidence>
<reference evidence="5 6" key="1">
    <citation type="submission" date="2014-11" db="EMBL/GenBank/DDBJ databases">
        <title>Comparative genomic analysis of Cryptosporidium hominis reveals occurrence of genetic recombination in virulent subtypes.</title>
        <authorList>
            <person name="Guo Y."/>
            <person name="Tang K."/>
            <person name="Frace M."/>
            <person name="Li N."/>
            <person name="Roellig D.M."/>
            <person name="Sammons S."/>
            <person name="Knipe K."/>
            <person name="Rowe L."/>
            <person name="Feng Y."/>
            <person name="Xiao L."/>
        </authorList>
    </citation>
    <scope>NUCLEOTIDE SEQUENCE [LARGE SCALE GENOMIC DNA]</scope>
    <source>
        <strain evidence="5">30976</strain>
    </source>
</reference>
<dbReference type="SMART" id="SM01219">
    <property type="entry name" value="Frataxin_Cyay"/>
    <property type="match status" value="1"/>
</dbReference>
<dbReference type="InterPro" id="IPR020895">
    <property type="entry name" value="Frataxin_CS"/>
</dbReference>
<name>A0A0S4TFR0_CRYHO</name>
<dbReference type="GO" id="GO:0004322">
    <property type="term" value="F:ferroxidase activity"/>
    <property type="evidence" value="ECO:0007669"/>
    <property type="project" value="TreeGrafter"/>
</dbReference>
<dbReference type="PROSITE" id="PS50810">
    <property type="entry name" value="FRATAXIN_2"/>
    <property type="match status" value="1"/>
</dbReference>
<dbReference type="Proteomes" id="UP000199752">
    <property type="component" value="Chromosome 5"/>
</dbReference>
<dbReference type="GO" id="GO:0008198">
    <property type="term" value="F:ferrous iron binding"/>
    <property type="evidence" value="ECO:0007669"/>
    <property type="project" value="TreeGrafter"/>
</dbReference>
<dbReference type="InterPro" id="IPR036524">
    <property type="entry name" value="Frataxin/CyaY_sf"/>
</dbReference>
<proteinExistence type="inferred from homology"/>
<accession>A0A0S4TFR0</accession>
<keyword evidence="3" id="KW-0408">Iron</keyword>
<dbReference type="PANTHER" id="PTHR16821:SF2">
    <property type="entry name" value="FRATAXIN, MITOCHONDRIAL"/>
    <property type="match status" value="1"/>
</dbReference>
<dbReference type="GO" id="GO:0034986">
    <property type="term" value="F:iron chaperone activity"/>
    <property type="evidence" value="ECO:0007669"/>
    <property type="project" value="TreeGrafter"/>
</dbReference>
<keyword evidence="2" id="KW-0406">Ion transport</keyword>
<dbReference type="SUPFAM" id="SSF55387">
    <property type="entry name" value="Frataxin/Nqo15-like"/>
    <property type="match status" value="1"/>
</dbReference>
<dbReference type="AlphaFoldDB" id="A0A0S4TFR0"/>
<evidence type="ECO:0000256" key="2">
    <source>
        <dbReference type="ARBA" id="ARBA00022496"/>
    </source>
</evidence>
<dbReference type="VEuPathDB" id="CryptoDB:ChTU502y2012_374g0125"/>
<dbReference type="Pfam" id="PF01491">
    <property type="entry name" value="Frataxin_Cyay"/>
    <property type="match status" value="1"/>
</dbReference>
<dbReference type="GO" id="GO:0006826">
    <property type="term" value="P:iron ion transport"/>
    <property type="evidence" value="ECO:0007669"/>
    <property type="project" value="UniProtKB-KW"/>
</dbReference>
<dbReference type="GO" id="GO:0016226">
    <property type="term" value="P:iron-sulfur cluster assembly"/>
    <property type="evidence" value="ECO:0007669"/>
    <property type="project" value="InterPro"/>
</dbReference>
<dbReference type="VEuPathDB" id="CryptoDB:GY17_00001513"/>
<protein>
    <submittedName>
        <fullName evidence="5">Frataxin like protein</fullName>
    </submittedName>
</protein>
<dbReference type="PROSITE" id="PS01344">
    <property type="entry name" value="FRATAXIN_1"/>
    <property type="match status" value="1"/>
</dbReference>
<evidence type="ECO:0000313" key="4">
    <source>
        <dbReference type="EMBL" id="CUV06310.1"/>
    </source>
</evidence>
<dbReference type="EMBL" id="LN877951">
    <property type="protein sequence ID" value="CUV06310.1"/>
    <property type="molecule type" value="Genomic_DNA"/>
</dbReference>
<dbReference type="PANTHER" id="PTHR16821">
    <property type="entry name" value="FRATAXIN"/>
    <property type="match status" value="1"/>
</dbReference>
<dbReference type="GO" id="GO:0008199">
    <property type="term" value="F:ferric iron binding"/>
    <property type="evidence" value="ECO:0007669"/>
    <property type="project" value="InterPro"/>
</dbReference>
<reference evidence="4" key="2">
    <citation type="submission" date="2015-08" db="EMBL/GenBank/DDBJ databases">
        <authorList>
            <person name="Babu N.S."/>
            <person name="Beckwith C.J."/>
            <person name="Beseler K.G."/>
            <person name="Brison A."/>
            <person name="Carone J.V."/>
            <person name="Caskin T.P."/>
            <person name="Diamond M."/>
            <person name="Durham M.E."/>
            <person name="Foxe J.M."/>
            <person name="Go M."/>
            <person name="Henderson B.A."/>
            <person name="Jones I.B."/>
            <person name="McGettigan J.A."/>
            <person name="Micheletti S.J."/>
            <person name="Nasrallah M.E."/>
            <person name="Ortiz D."/>
            <person name="Piller C.R."/>
            <person name="Privatt S.R."/>
            <person name="Schneider S.L."/>
            <person name="Sharp S."/>
            <person name="Smith T.C."/>
            <person name="Stanton J.D."/>
            <person name="Ullery H.E."/>
            <person name="Wilson R.J."/>
            <person name="Serrano M.G."/>
            <person name="Buck G."/>
            <person name="Lee V."/>
            <person name="Wang Y."/>
            <person name="Carvalho R."/>
            <person name="Voegtly L."/>
            <person name="Shi R."/>
            <person name="Duckworth R."/>
            <person name="Johnson A."/>
            <person name="Loviza R."/>
            <person name="Walstead R."/>
            <person name="Shah Z."/>
            <person name="Kiflezghi M."/>
            <person name="Wade K."/>
            <person name="Ball S.L."/>
            <person name="Bradley K.W."/>
            <person name="Asai D.J."/>
            <person name="Bowman C.A."/>
            <person name="Russell D.A."/>
            <person name="Pope W.H."/>
            <person name="Jacobs-Sera D."/>
            <person name="Hendrix R.W."/>
            <person name="Hatfull G.F."/>
        </authorList>
    </citation>
    <scope>NUCLEOTIDE SEQUENCE [LARGE SCALE GENOMIC DNA]</scope>
</reference>
<dbReference type="GO" id="GO:0005739">
    <property type="term" value="C:mitochondrion"/>
    <property type="evidence" value="ECO:0007669"/>
    <property type="project" value="TreeGrafter"/>
</dbReference>
<dbReference type="EMBL" id="JTAI01000013">
    <property type="protein sequence ID" value="PPS96861.1"/>
    <property type="molecule type" value="Genomic_DNA"/>
</dbReference>
<dbReference type="InterPro" id="IPR002908">
    <property type="entry name" value="Frataxin/CyaY"/>
</dbReference>
<dbReference type="OrthoDB" id="1897642at2759"/>
<organism evidence="4">
    <name type="scientific">Cryptosporidium hominis</name>
    <dbReference type="NCBI Taxonomy" id="237895"/>
    <lineage>
        <taxon>Eukaryota</taxon>
        <taxon>Sar</taxon>
        <taxon>Alveolata</taxon>
        <taxon>Apicomplexa</taxon>
        <taxon>Conoidasida</taxon>
        <taxon>Coccidia</taxon>
        <taxon>Eucoccidiorida</taxon>
        <taxon>Eimeriorina</taxon>
        <taxon>Cryptosporidiidae</taxon>
        <taxon>Cryptosporidium</taxon>
    </lineage>
</organism>
<dbReference type="GO" id="GO:0051537">
    <property type="term" value="F:2 iron, 2 sulfur cluster binding"/>
    <property type="evidence" value="ECO:0007669"/>
    <property type="project" value="TreeGrafter"/>
</dbReference>
<dbReference type="GO" id="GO:0006879">
    <property type="term" value="P:intracellular iron ion homeostasis"/>
    <property type="evidence" value="ECO:0007669"/>
    <property type="project" value="TreeGrafter"/>
</dbReference>
<keyword evidence="2" id="KW-0813">Transport</keyword>
<gene>
    <name evidence="4" type="ORF">CHUDEA5_4320</name>
    <name evidence="5" type="ORF">GY17_00001513</name>
</gene>
<dbReference type="VEuPathDB" id="CryptoDB:Chro.50410"/>
<comment type="similarity">
    <text evidence="1">Belongs to the frataxin family.</text>
</comment>
<evidence type="ECO:0000256" key="3">
    <source>
        <dbReference type="ARBA" id="ARBA00023004"/>
    </source>
</evidence>
<keyword evidence="2" id="KW-0410">Iron transport</keyword>
<keyword evidence="6" id="KW-1185">Reference proteome</keyword>
<sequence>MNSIKLLNLKVVQNLSKFNTPYKVFNFRKSISTLKFLCDSNPKFVPPLAHNLLKLKKNRIYTNSSDISQFSSKTEGLFFEIEKKLSDLLDNGLLSDIDLHDEFMNISFNLNGEKNTIVISKQPATNQIWYSSPLRKPDYFEFNSDWRSNRTNKTLFEVLNDDLFKATGIHVNL</sequence>
<dbReference type="Gene3D" id="3.30.920.10">
    <property type="entry name" value="Frataxin/CyaY"/>
    <property type="match status" value="1"/>
</dbReference>
<evidence type="ECO:0000313" key="6">
    <source>
        <dbReference type="Proteomes" id="UP001429100"/>
    </source>
</evidence>